<sequence length="594" mass="66584">MLHQLSADDDRFKTVTFQPGLNLLVAQTTVLSRATDSRNGVGKSSLIELLHFLFGARAESKHLACRRELRTTTFSLQLDWPGRVELLTVRRRGADAKRVTLDPDVTAGAPTLYAAPKTVALGEWQELVERHLFGLGSGHPGVSGRTLLSFLIRKVGDHGFNEAVRSFSRQPEAQATTNLAYLLGLDSDLAARYQDLAAKKAARDQLKKAVDDPVWGRVVGKTADLRGQIAVQTAKIRSLREQIATFRVVPQYEVLKERADVLSAQIRDLGTQDVMDRRNLDHLERSVAETADPEVRYLAQVYEDLGVALPEQTLKRFQDVREFHTAVVRNRRTYLQEEIEVTRARLDARRAERARLDDEQSRILKELSEGGALDALTTLQKALGQEEAALGALQHRMAAAQTVEASSREIEEARLDLTRAVETDLEERHGQISQATILFHELVERLYGRGREAYLSIEPGRSSLKITPKIDSDASQGINKMAIFCFDLTLAVIAHREGRAPDFLVHDSHMFDGVDDRQVARALDLAVEIMAEERMQYIVTINEDDLDKARNRGFDANRYLIDPLLTDAYEEGGLFGFRFDDRLRHEDSSGAGAR</sequence>
<protein>
    <submittedName>
        <fullName evidence="3">DUF2326 domain-containing protein</fullName>
    </submittedName>
</protein>
<organism evidence="3 4">
    <name type="scientific">Peterkaempfera bronchialis</name>
    <dbReference type="NCBI Taxonomy" id="2126346"/>
    <lineage>
        <taxon>Bacteria</taxon>
        <taxon>Bacillati</taxon>
        <taxon>Actinomycetota</taxon>
        <taxon>Actinomycetes</taxon>
        <taxon>Kitasatosporales</taxon>
        <taxon>Streptomycetaceae</taxon>
        <taxon>Peterkaempfera</taxon>
    </lineage>
</organism>
<dbReference type="Proteomes" id="UP000249340">
    <property type="component" value="Chromosome"/>
</dbReference>
<dbReference type="KEGG" id="stri:C7M71_016875"/>
<feature type="domain" description="DUF2326" evidence="1">
    <location>
        <begin position="443"/>
        <end position="579"/>
    </location>
</feature>
<dbReference type="OrthoDB" id="7314834at2"/>
<dbReference type="InterPro" id="IPR046919">
    <property type="entry name" value="ABC-3C_CTD10"/>
</dbReference>
<dbReference type="Pfam" id="PF10088">
    <property type="entry name" value="DUF2326"/>
    <property type="match status" value="1"/>
</dbReference>
<reference evidence="4" key="1">
    <citation type="submission" date="2018-07" db="EMBL/GenBank/DDBJ databases">
        <title>Streptacidiphilus bronchialis DSM 106435 chromosome.</title>
        <authorList>
            <person name="Batra D."/>
            <person name="Gulvik C.A."/>
        </authorList>
    </citation>
    <scope>NUCLEOTIDE SEQUENCE [LARGE SCALE GENOMIC DNA]</scope>
    <source>
        <strain evidence="4">DSM 106435</strain>
    </source>
</reference>
<feature type="domain" description="ABC-three component systems C-terminal" evidence="2">
    <location>
        <begin position="278"/>
        <end position="401"/>
    </location>
</feature>
<dbReference type="Gene3D" id="3.40.50.300">
    <property type="entry name" value="P-loop containing nucleotide triphosphate hydrolases"/>
    <property type="match status" value="1"/>
</dbReference>
<dbReference type="Pfam" id="PF20275">
    <property type="entry name" value="CTD10"/>
    <property type="match status" value="1"/>
</dbReference>
<dbReference type="RefSeq" id="WP_111493037.1">
    <property type="nucleotide sequence ID" value="NZ_CP031264.1"/>
</dbReference>
<gene>
    <name evidence="3" type="ORF">C7M71_016875</name>
</gene>
<evidence type="ECO:0000259" key="2">
    <source>
        <dbReference type="Pfam" id="PF20275"/>
    </source>
</evidence>
<keyword evidence="4" id="KW-1185">Reference proteome</keyword>
<evidence type="ECO:0000313" key="4">
    <source>
        <dbReference type="Proteomes" id="UP000249340"/>
    </source>
</evidence>
<dbReference type="InterPro" id="IPR018760">
    <property type="entry name" value="DUF2326"/>
</dbReference>
<dbReference type="InterPro" id="IPR027417">
    <property type="entry name" value="P-loop_NTPase"/>
</dbReference>
<dbReference type="EMBL" id="CP031264">
    <property type="protein sequence ID" value="AXI78838.1"/>
    <property type="molecule type" value="Genomic_DNA"/>
</dbReference>
<name>A0A345SYN3_9ACTN</name>
<evidence type="ECO:0000313" key="3">
    <source>
        <dbReference type="EMBL" id="AXI78838.1"/>
    </source>
</evidence>
<dbReference type="AlphaFoldDB" id="A0A345SYN3"/>
<evidence type="ECO:0000259" key="1">
    <source>
        <dbReference type="Pfam" id="PF10088"/>
    </source>
</evidence>
<accession>A0A345SYN3</accession>
<proteinExistence type="predicted"/>